<reference evidence="1 2" key="1">
    <citation type="submission" date="2018-08" db="EMBL/GenBank/DDBJ databases">
        <title>A genome reference for cultivated species of the human gut microbiota.</title>
        <authorList>
            <person name="Zou Y."/>
            <person name="Xue W."/>
            <person name="Luo G."/>
        </authorList>
    </citation>
    <scope>NUCLEOTIDE SEQUENCE [LARGE SCALE GENOMIC DNA]</scope>
    <source>
        <strain evidence="1 2">AM35-14</strain>
    </source>
</reference>
<comment type="caution">
    <text evidence="1">The sequence shown here is derived from an EMBL/GenBank/DDBJ whole genome shotgun (WGS) entry which is preliminary data.</text>
</comment>
<gene>
    <name evidence="1" type="ORF">DW839_19475</name>
</gene>
<dbReference type="AlphaFoldDB" id="A0A414ASD1"/>
<protein>
    <submittedName>
        <fullName evidence="1">Uncharacterized protein</fullName>
    </submittedName>
</protein>
<name>A0A414ASD1_9FIRM</name>
<proteinExistence type="predicted"/>
<accession>A0A414ASD1</accession>
<evidence type="ECO:0000313" key="1">
    <source>
        <dbReference type="EMBL" id="RHC54407.1"/>
    </source>
</evidence>
<dbReference type="EMBL" id="QSHZ01000022">
    <property type="protein sequence ID" value="RHC54407.1"/>
    <property type="molecule type" value="Genomic_DNA"/>
</dbReference>
<sequence>MNIQEELKISQYQPVVGWAGTDEARIFQHWIQEYGCKNIPFICSLVYNLGRIQGIRDERKRRRGEVTL</sequence>
<evidence type="ECO:0000313" key="2">
    <source>
        <dbReference type="Proteomes" id="UP000283975"/>
    </source>
</evidence>
<organism evidence="1 2">
    <name type="scientific">Enterocloster bolteae</name>
    <dbReference type="NCBI Taxonomy" id="208479"/>
    <lineage>
        <taxon>Bacteria</taxon>
        <taxon>Bacillati</taxon>
        <taxon>Bacillota</taxon>
        <taxon>Clostridia</taxon>
        <taxon>Lachnospirales</taxon>
        <taxon>Lachnospiraceae</taxon>
        <taxon>Enterocloster</taxon>
    </lineage>
</organism>
<dbReference type="Proteomes" id="UP000283975">
    <property type="component" value="Unassembled WGS sequence"/>
</dbReference>